<dbReference type="Proteomes" id="UP000292003">
    <property type="component" value="Unassembled WGS sequence"/>
</dbReference>
<gene>
    <name evidence="3" type="ORF">EWH70_06510</name>
</gene>
<feature type="transmembrane region" description="Helical" evidence="1">
    <location>
        <begin position="97"/>
        <end position="121"/>
    </location>
</feature>
<evidence type="ECO:0000256" key="1">
    <source>
        <dbReference type="SAM" id="Phobius"/>
    </source>
</evidence>
<comment type="caution">
    <text evidence="3">The sequence shown here is derived from an EMBL/GenBank/DDBJ whole genome shotgun (WGS) entry which is preliminary data.</text>
</comment>
<dbReference type="Pfam" id="PF11181">
    <property type="entry name" value="YflT"/>
    <property type="match status" value="1"/>
</dbReference>
<keyword evidence="1" id="KW-0472">Membrane</keyword>
<dbReference type="InterPro" id="IPR025889">
    <property type="entry name" value="GSP17M-like_dom"/>
</dbReference>
<proteinExistence type="predicted"/>
<keyword evidence="4" id="KW-1185">Reference proteome</keyword>
<protein>
    <submittedName>
        <fullName evidence="3">Glycine zipper family protein</fullName>
    </submittedName>
</protein>
<sequence length="174" mass="18005">MNAANGSVDQLKPQQVVGSYATYAQAEQAVDYLSDHDFPVQHTAIVGRGLESVEQVTGRLTFLTAAGRGAAAGAAVGALFGWLFGLFGWIAPLLTDLLLALFGALYGAVLGALIGAGLGLLGHALSRGRRDFTSRQVFRARSHDLLVDCEVASGATNLLQSAGAPGLGRPSAQR</sequence>
<name>A0A4Q7JBT3_9PSEU</name>
<reference evidence="3 4" key="1">
    <citation type="submission" date="2019-02" db="EMBL/GenBank/DDBJ databases">
        <title>Draft genome sequence of Amycolatopsis sp. 8-3EHSu isolated from roots of Suaeda maritima.</title>
        <authorList>
            <person name="Duangmal K."/>
            <person name="Chantavorakit T."/>
        </authorList>
    </citation>
    <scope>NUCLEOTIDE SEQUENCE [LARGE SCALE GENOMIC DNA]</scope>
    <source>
        <strain evidence="3 4">8-3EHSu</strain>
    </source>
</reference>
<evidence type="ECO:0000313" key="3">
    <source>
        <dbReference type="EMBL" id="RZQ64558.1"/>
    </source>
</evidence>
<organism evidence="3 4">
    <name type="scientific">Amycolatopsis suaedae</name>
    <dbReference type="NCBI Taxonomy" id="2510978"/>
    <lineage>
        <taxon>Bacteria</taxon>
        <taxon>Bacillati</taxon>
        <taxon>Actinomycetota</taxon>
        <taxon>Actinomycetes</taxon>
        <taxon>Pseudonocardiales</taxon>
        <taxon>Pseudonocardiaceae</taxon>
        <taxon>Amycolatopsis</taxon>
    </lineage>
</organism>
<dbReference type="AlphaFoldDB" id="A0A4Q7JBT3"/>
<feature type="transmembrane region" description="Helical" evidence="1">
    <location>
        <begin position="69"/>
        <end position="91"/>
    </location>
</feature>
<evidence type="ECO:0000313" key="4">
    <source>
        <dbReference type="Proteomes" id="UP000292003"/>
    </source>
</evidence>
<keyword evidence="1" id="KW-0812">Transmembrane</keyword>
<dbReference type="EMBL" id="SFCC01000003">
    <property type="protein sequence ID" value="RZQ64558.1"/>
    <property type="molecule type" value="Genomic_DNA"/>
</dbReference>
<feature type="domain" description="General stress protein 17M-like" evidence="2">
    <location>
        <begin position="15"/>
        <end position="84"/>
    </location>
</feature>
<dbReference type="RefSeq" id="WP_130474357.1">
    <property type="nucleotide sequence ID" value="NZ_SFCC01000003.1"/>
</dbReference>
<evidence type="ECO:0000259" key="2">
    <source>
        <dbReference type="Pfam" id="PF11181"/>
    </source>
</evidence>
<accession>A0A4Q7JBT3</accession>
<keyword evidence="1" id="KW-1133">Transmembrane helix</keyword>
<dbReference type="OrthoDB" id="3381462at2"/>